<keyword evidence="2" id="KW-1185">Reference proteome</keyword>
<evidence type="ECO:0000313" key="2">
    <source>
        <dbReference type="Proteomes" id="UP001320706"/>
    </source>
</evidence>
<name>A0ACC3SGD7_9PEZI</name>
<dbReference type="EMBL" id="JAMKPW020000012">
    <property type="protein sequence ID" value="KAK8212876.1"/>
    <property type="molecule type" value="Genomic_DNA"/>
</dbReference>
<reference evidence="1" key="1">
    <citation type="submission" date="2024-02" db="EMBL/GenBank/DDBJ databases">
        <title>Metagenome Assembled Genome of Zalaria obscura JY119.</title>
        <authorList>
            <person name="Vighnesh L."/>
            <person name="Jagadeeshwari U."/>
            <person name="Venkata Ramana C."/>
            <person name="Sasikala C."/>
        </authorList>
    </citation>
    <scope>NUCLEOTIDE SEQUENCE</scope>
    <source>
        <strain evidence="1">JY119</strain>
    </source>
</reference>
<gene>
    <name evidence="1" type="ORF">M8818_003041</name>
</gene>
<dbReference type="Proteomes" id="UP001320706">
    <property type="component" value="Unassembled WGS sequence"/>
</dbReference>
<protein>
    <submittedName>
        <fullName evidence="1">Uncharacterized protein</fullName>
    </submittedName>
</protein>
<comment type="caution">
    <text evidence="1">The sequence shown here is derived from an EMBL/GenBank/DDBJ whole genome shotgun (WGS) entry which is preliminary data.</text>
</comment>
<accession>A0ACC3SGD7</accession>
<organism evidence="1 2">
    <name type="scientific">Zalaria obscura</name>
    <dbReference type="NCBI Taxonomy" id="2024903"/>
    <lineage>
        <taxon>Eukaryota</taxon>
        <taxon>Fungi</taxon>
        <taxon>Dikarya</taxon>
        <taxon>Ascomycota</taxon>
        <taxon>Pezizomycotina</taxon>
        <taxon>Dothideomycetes</taxon>
        <taxon>Dothideomycetidae</taxon>
        <taxon>Dothideales</taxon>
        <taxon>Zalariaceae</taxon>
        <taxon>Zalaria</taxon>
    </lineage>
</organism>
<evidence type="ECO:0000313" key="1">
    <source>
        <dbReference type="EMBL" id="KAK8212876.1"/>
    </source>
</evidence>
<proteinExistence type="predicted"/>
<sequence>MSYPRVGSAIEGPAFSPPAKPNSQPLSLTTLPRKACVSGDALSAYVDHGFPSSPCISSIASPILGRMEFSTVVNFLQVPTSEKTTSSVWINDDIRPLPPHRRTWTRWAYISFWAINQICLSNWQIGSSLVAVGLSVWQAFIAIVIGKFIVAVVAVANGYVGAEWHIGYPVFSRAIWGVYGHYLALIQRIVLSLVWFAVQSWTGGLCVQNILAAIFPSFQNMANHFPASANMDTKQFIGWVLFNVIMAPILYVRPERMKHIVLYMNIVSAITLICMMIWALSTAHGGGPLVSAPATATGSELGWGIVEGITTVIGGIAVGLTNQMDYSRFARRPGDQVIGQWISIIGFGAIMPVFGCLASSATQGIYGEAIWNPPDIVQKWLDTDYNAKSRAGAFFAGAGLVVCQLAINTIDNAFSTGMDIAGLMPKFFNIRRGAYFGLILSIAMCPWQLLSSAATFISVLSAYSVFLGPMVGMQVCDYWVIRSRRMKLTDLYHPRSDGIYYYTKGFNWRAFVAWVVGWASQIPGFAHAVTPAVIVPAGCTELYYLAYPLGFTISFLVYYGLHKAFPPAGLGEIDSIDYYGTFSAEEAMKLGVEPSEIEGVEEIIASPDAGDLEESKKDMNGEYNVRAISD</sequence>